<reference evidence="2 3" key="1">
    <citation type="submission" date="2016-07" db="EMBL/GenBank/DDBJ databases">
        <title>Comparative genomics of the Campylobacter concisus group.</title>
        <authorList>
            <person name="Miller W.G."/>
            <person name="Yee E."/>
            <person name="Chapman M.H."/>
            <person name="Huynh S."/>
            <person name="Bono J.L."/>
            <person name="On S.L.W."/>
            <person name="StLeger J."/>
            <person name="Foster G."/>
            <person name="Parker C.T."/>
        </authorList>
    </citation>
    <scope>NUCLEOTIDE SEQUENCE [LARGE SCALE GENOMIC DNA]</scope>
    <source>
        <strain evidence="2 3">ATCC 33238</strain>
    </source>
</reference>
<feature type="transmembrane region" description="Helical" evidence="1">
    <location>
        <begin position="147"/>
        <end position="176"/>
    </location>
</feature>
<evidence type="ECO:0000313" key="3">
    <source>
        <dbReference type="Proteomes" id="UP000502377"/>
    </source>
</evidence>
<feature type="transmembrane region" description="Helical" evidence="1">
    <location>
        <begin position="41"/>
        <end position="64"/>
    </location>
</feature>
<dbReference type="EMBL" id="CP012543">
    <property type="protein sequence ID" value="QCD47413.1"/>
    <property type="molecule type" value="Genomic_DNA"/>
</dbReference>
<protein>
    <submittedName>
        <fullName evidence="2">Putative membrane protein</fullName>
    </submittedName>
</protein>
<dbReference type="KEGG" id="crx:CRECT_1787"/>
<name>A0A6G5QNT4_CAMRE</name>
<proteinExistence type="predicted"/>
<dbReference type="RefSeq" id="WP_004318405.1">
    <property type="nucleotide sequence ID" value="NZ_CP012543.1"/>
</dbReference>
<gene>
    <name evidence="2" type="ORF">CRECT_1787</name>
</gene>
<evidence type="ECO:0000256" key="1">
    <source>
        <dbReference type="SAM" id="Phobius"/>
    </source>
</evidence>
<keyword evidence="1" id="KW-0812">Transmembrane</keyword>
<evidence type="ECO:0000313" key="2">
    <source>
        <dbReference type="EMBL" id="QCD47413.1"/>
    </source>
</evidence>
<sequence>MSGADEISNVGGDCQSSNLANPGAIKFARDYDKEPLIVKDYALHAVFILSSITLVFAFVVYFIFGDYEYSLTACFIFASNIHNFVDFFKFKNHCTVEFSGSAVRYNVASKIKKSIPANQIKSVEKVLFLGCDGYEFNAPKNRVRPQIYIYGGIIVALFLIVFGEIMLVLGIVAYLFCSLVTMNLLSNVFVNKNFSFEACDELLIKDRANGFIDFVFSKSNRLELKKYFLLKTGQNLDNLQRKPILF</sequence>
<keyword evidence="1" id="KW-0472">Membrane</keyword>
<dbReference type="Proteomes" id="UP000502377">
    <property type="component" value="Chromosome"/>
</dbReference>
<organism evidence="2 3">
    <name type="scientific">Campylobacter rectus</name>
    <name type="common">Wolinella recta</name>
    <dbReference type="NCBI Taxonomy" id="203"/>
    <lineage>
        <taxon>Bacteria</taxon>
        <taxon>Pseudomonadati</taxon>
        <taxon>Campylobacterota</taxon>
        <taxon>Epsilonproteobacteria</taxon>
        <taxon>Campylobacterales</taxon>
        <taxon>Campylobacteraceae</taxon>
        <taxon>Campylobacter</taxon>
    </lineage>
</organism>
<keyword evidence="1" id="KW-1133">Transmembrane helix</keyword>
<dbReference type="AlphaFoldDB" id="A0A6G5QNT4"/>
<accession>A0A6G5QNT4</accession>